<dbReference type="InterPro" id="IPR056077">
    <property type="entry name" value="DUF7660"/>
</dbReference>
<dbReference type="Pfam" id="PF24693">
    <property type="entry name" value="DUF7660"/>
    <property type="match status" value="1"/>
</dbReference>
<feature type="domain" description="DUF7660" evidence="1">
    <location>
        <begin position="14"/>
        <end position="86"/>
    </location>
</feature>
<comment type="caution">
    <text evidence="2">The sequence shown here is derived from an EMBL/GenBank/DDBJ whole genome shotgun (WGS) entry which is preliminary data.</text>
</comment>
<dbReference type="RefSeq" id="WP_201854095.1">
    <property type="nucleotide sequence ID" value="NZ_JAERRG010000012.1"/>
</dbReference>
<evidence type="ECO:0000313" key="2">
    <source>
        <dbReference type="EMBL" id="MBL1116207.1"/>
    </source>
</evidence>
<keyword evidence="3" id="KW-1185">Reference proteome</keyword>
<dbReference type="EMBL" id="JAERRG010000012">
    <property type="protein sequence ID" value="MBL1116207.1"/>
    <property type="molecule type" value="Genomic_DNA"/>
</dbReference>
<name>A0ABS1PUV5_9ACTN</name>
<sequence>MQKLPDHPAHRVDSREALVSHIRSLRDDLLTRGDQWENPTLERYLEALAAWMEGTPDWYRGFGQEMPADGDWKLFARALSAAVVYE</sequence>
<gene>
    <name evidence="2" type="ORF">JK364_27985</name>
</gene>
<evidence type="ECO:0000259" key="1">
    <source>
        <dbReference type="Pfam" id="PF24693"/>
    </source>
</evidence>
<proteinExistence type="predicted"/>
<accession>A0ABS1PUV5</accession>
<dbReference type="Proteomes" id="UP000621510">
    <property type="component" value="Unassembled WGS sequence"/>
</dbReference>
<evidence type="ECO:0000313" key="3">
    <source>
        <dbReference type="Proteomes" id="UP000621510"/>
    </source>
</evidence>
<protein>
    <recommendedName>
        <fullName evidence="1">DUF7660 domain-containing protein</fullName>
    </recommendedName>
</protein>
<organism evidence="2 3">
    <name type="scientific">Streptomyces endocoffeicus</name>
    <dbReference type="NCBI Taxonomy" id="2898945"/>
    <lineage>
        <taxon>Bacteria</taxon>
        <taxon>Bacillati</taxon>
        <taxon>Actinomycetota</taxon>
        <taxon>Actinomycetes</taxon>
        <taxon>Kitasatosporales</taxon>
        <taxon>Streptomycetaceae</taxon>
        <taxon>Streptomyces</taxon>
    </lineage>
</organism>
<reference evidence="2 3" key="1">
    <citation type="submission" date="2021-01" db="EMBL/GenBank/DDBJ databases">
        <title>WGS of actinomycetes isolated from Thailand.</title>
        <authorList>
            <person name="Thawai C."/>
        </authorList>
    </citation>
    <scope>NUCLEOTIDE SEQUENCE [LARGE SCALE GENOMIC DNA]</scope>
    <source>
        <strain evidence="2 3">CA3R110</strain>
    </source>
</reference>